<proteinExistence type="predicted"/>
<keyword evidence="2" id="KW-0677">Repeat</keyword>
<evidence type="ECO:0000313" key="3">
    <source>
        <dbReference type="EMBL" id="QJR01059.1"/>
    </source>
</evidence>
<organism evidence="3 4">
    <name type="scientific">Sphingobium yanoikuyae</name>
    <name type="common">Sphingomonas yanoikuyae</name>
    <dbReference type="NCBI Taxonomy" id="13690"/>
    <lineage>
        <taxon>Bacteria</taxon>
        <taxon>Pseudomonadati</taxon>
        <taxon>Pseudomonadota</taxon>
        <taxon>Alphaproteobacteria</taxon>
        <taxon>Sphingomonadales</taxon>
        <taxon>Sphingomonadaceae</taxon>
        <taxon>Sphingobium</taxon>
    </lineage>
</organism>
<accession>A0A6M4G1V4</accession>
<dbReference type="InterPro" id="IPR011004">
    <property type="entry name" value="Trimer_LpxA-like_sf"/>
</dbReference>
<dbReference type="Gene3D" id="2.160.10.10">
    <property type="entry name" value="Hexapeptide repeat proteins"/>
    <property type="match status" value="1"/>
</dbReference>
<name>A0A6M4G1V4_SPHYA</name>
<dbReference type="CDD" id="cd04647">
    <property type="entry name" value="LbH_MAT_like"/>
    <property type="match status" value="1"/>
</dbReference>
<dbReference type="EMBL" id="CP053021">
    <property type="protein sequence ID" value="QJR01059.1"/>
    <property type="molecule type" value="Genomic_DNA"/>
</dbReference>
<dbReference type="AlphaFoldDB" id="A0A6M4G1V4"/>
<dbReference type="RefSeq" id="WP_169860026.1">
    <property type="nucleotide sequence ID" value="NZ_CP053021.1"/>
</dbReference>
<protein>
    <submittedName>
        <fullName evidence="3">Acyltransferase</fullName>
    </submittedName>
</protein>
<dbReference type="PANTHER" id="PTHR23416:SF78">
    <property type="entry name" value="LIPOPOLYSACCHARIDE BIOSYNTHESIS O-ACETYL TRANSFERASE WBBJ-RELATED"/>
    <property type="match status" value="1"/>
</dbReference>
<reference evidence="3 4" key="1">
    <citation type="submission" date="2020-04" db="EMBL/GenBank/DDBJ databases">
        <title>The Whole Genome Analysis of High salt-tolerant Sphingobium yanoikuyae YC-XJ2 with Aryl organophosphorus flame retardants (aryl-OPFRs)-degrading capacity and characteristics of Related phosphotriesterase.</title>
        <authorList>
            <person name="Li X."/>
        </authorList>
    </citation>
    <scope>NUCLEOTIDE SEQUENCE [LARGE SCALE GENOMIC DNA]</scope>
    <source>
        <strain evidence="3 4">YC-XJ2</strain>
    </source>
</reference>
<sequence>MKIEYNFQDKNGNSIEIDKSTELGSSSIEFNDKNSSLTVGKNCNISSSRFALGTKSTLKIGDRCNFGGTIIVGAYSSVTIGNDLSVTKNMFIRAVEATTVVIGNDCLIATDVVLRTTDGHPIYDRKTRERLNKSKDINIGDHVWLADQSTILKGVTIGKASVIGIKSLVTKDIPNNCVAVGIPARVVRKEIVWEHGPGHFSEEFY</sequence>
<dbReference type="PANTHER" id="PTHR23416">
    <property type="entry name" value="SIALIC ACID SYNTHASE-RELATED"/>
    <property type="match status" value="1"/>
</dbReference>
<dbReference type="InterPro" id="IPR051159">
    <property type="entry name" value="Hexapeptide_acetyltransf"/>
</dbReference>
<gene>
    <name evidence="3" type="ORF">HH800_01905</name>
</gene>
<evidence type="ECO:0000313" key="4">
    <source>
        <dbReference type="Proteomes" id="UP000502611"/>
    </source>
</evidence>
<dbReference type="InterPro" id="IPR018357">
    <property type="entry name" value="Hexapep_transf_CS"/>
</dbReference>
<evidence type="ECO:0000256" key="1">
    <source>
        <dbReference type="ARBA" id="ARBA00022679"/>
    </source>
</evidence>
<dbReference type="PROSITE" id="PS00101">
    <property type="entry name" value="HEXAPEP_TRANSFERASES"/>
    <property type="match status" value="1"/>
</dbReference>
<evidence type="ECO:0000256" key="2">
    <source>
        <dbReference type="ARBA" id="ARBA00022737"/>
    </source>
</evidence>
<dbReference type="SUPFAM" id="SSF51161">
    <property type="entry name" value="Trimeric LpxA-like enzymes"/>
    <property type="match status" value="1"/>
</dbReference>
<dbReference type="GO" id="GO:0016746">
    <property type="term" value="F:acyltransferase activity"/>
    <property type="evidence" value="ECO:0007669"/>
    <property type="project" value="UniProtKB-KW"/>
</dbReference>
<keyword evidence="1 3" id="KW-0808">Transferase</keyword>
<keyword evidence="3" id="KW-0012">Acyltransferase</keyword>
<dbReference type="Proteomes" id="UP000502611">
    <property type="component" value="Chromosome"/>
</dbReference>